<keyword evidence="1" id="KW-0251">Elongation factor</keyword>
<reference evidence="1" key="1">
    <citation type="submission" date="2020-05" db="EMBL/GenBank/DDBJ databases">
        <title>Mycena genomes resolve the evolution of fungal bioluminescence.</title>
        <authorList>
            <person name="Tsai I.J."/>
        </authorList>
    </citation>
    <scope>NUCLEOTIDE SEQUENCE</scope>
    <source>
        <strain evidence="1">160909Yilan</strain>
    </source>
</reference>
<accession>A0A8H6Y304</accession>
<gene>
    <name evidence="1" type="ORF">MSAN_01649300</name>
</gene>
<proteinExistence type="predicted"/>
<keyword evidence="1" id="KW-0648">Protein biosynthesis</keyword>
<dbReference type="OrthoDB" id="3229878at2759"/>
<name>A0A8H6Y304_9AGAR</name>
<organism evidence="1 2">
    <name type="scientific">Mycena sanguinolenta</name>
    <dbReference type="NCBI Taxonomy" id="230812"/>
    <lineage>
        <taxon>Eukaryota</taxon>
        <taxon>Fungi</taxon>
        <taxon>Dikarya</taxon>
        <taxon>Basidiomycota</taxon>
        <taxon>Agaricomycotina</taxon>
        <taxon>Agaricomycetes</taxon>
        <taxon>Agaricomycetidae</taxon>
        <taxon>Agaricales</taxon>
        <taxon>Marasmiineae</taxon>
        <taxon>Mycenaceae</taxon>
        <taxon>Mycena</taxon>
    </lineage>
</organism>
<comment type="caution">
    <text evidence="1">The sequence shown here is derived from an EMBL/GenBank/DDBJ whole genome shotgun (WGS) entry which is preliminary data.</text>
</comment>
<dbReference type="AlphaFoldDB" id="A0A8H6Y304"/>
<dbReference type="EMBL" id="JACAZH010000014">
    <property type="protein sequence ID" value="KAF7350872.1"/>
    <property type="molecule type" value="Genomic_DNA"/>
</dbReference>
<evidence type="ECO:0000313" key="2">
    <source>
        <dbReference type="Proteomes" id="UP000623467"/>
    </source>
</evidence>
<dbReference type="GO" id="GO:0003746">
    <property type="term" value="F:translation elongation factor activity"/>
    <property type="evidence" value="ECO:0007669"/>
    <property type="project" value="UniProtKB-KW"/>
</dbReference>
<keyword evidence="2" id="KW-1185">Reference proteome</keyword>
<sequence length="507" mass="57814">MGTRGFRVYRHNGYYHVHYHSWDSYPERLGVEVAEEVPRDPEKYQEWLERFRQSLDDDVKAYKSEIKSRIDFFVEDGDYIILNERPFIHLMITMKISPNDIAWTYELDLDHEVFLVDSNPLFSLKNMPPSSETFLDWIGDDSYGHCSYAPSTPKQHIYNWKAVPPVVDDCVIQEYAARQPNFNHSSISQMLGTESIDDCEAVRIALYEAIVGEIMHTWEFGHRMRVLETVSERACMPEIMLSLAVDVVHLTIGPMFFGQEFKHAPNVKGLAFSWLTTVICLRVTTHLDDERNLKKSILELVDEVALNGRPGIVSYGILFSFFHCVIIRVGLNKEFESTAVLEFLPSFYAASPSTPGITAIGRLAYHCLATGANSVVDTNHFLYQVPVEVLELITARLTPFDLYRLCAAIPLFEPAAGVILGIPHIEDLRLLEVLEDGGTNYGRPFTCKAFSTKVQHVVGPTLVVGSRMSHSFGISFDTAVMQVNWSLEGDRDTMYRFMLMKEKLRKE</sequence>
<evidence type="ECO:0000313" key="1">
    <source>
        <dbReference type="EMBL" id="KAF7350872.1"/>
    </source>
</evidence>
<dbReference type="Proteomes" id="UP000623467">
    <property type="component" value="Unassembled WGS sequence"/>
</dbReference>
<protein>
    <submittedName>
        <fullName evidence="1">Polymerase II transcription elongation factor</fullName>
    </submittedName>
</protein>